<feature type="transmembrane region" description="Helical" evidence="8">
    <location>
        <begin position="308"/>
        <end position="330"/>
    </location>
</feature>
<dbReference type="Proteomes" id="UP000183461">
    <property type="component" value="Unassembled WGS sequence"/>
</dbReference>
<evidence type="ECO:0000256" key="3">
    <source>
        <dbReference type="ARBA" id="ARBA00022676"/>
    </source>
</evidence>
<gene>
    <name evidence="9" type="ORF">SAMN02910280_1266</name>
</gene>
<feature type="transmembrane region" description="Helical" evidence="8">
    <location>
        <begin position="401"/>
        <end position="421"/>
    </location>
</feature>
<dbReference type="GO" id="GO:0005886">
    <property type="term" value="C:plasma membrane"/>
    <property type="evidence" value="ECO:0007669"/>
    <property type="project" value="UniProtKB-SubCell"/>
</dbReference>
<evidence type="ECO:0000256" key="7">
    <source>
        <dbReference type="ARBA" id="ARBA00023136"/>
    </source>
</evidence>
<feature type="transmembrane region" description="Helical" evidence="8">
    <location>
        <begin position="224"/>
        <end position="243"/>
    </location>
</feature>
<feature type="transmembrane region" description="Helical" evidence="8">
    <location>
        <begin position="7"/>
        <end position="27"/>
    </location>
</feature>
<evidence type="ECO:0000256" key="6">
    <source>
        <dbReference type="ARBA" id="ARBA00022989"/>
    </source>
</evidence>
<organism evidence="9 10">
    <name type="scientific">Ruminococcus flavefaciens</name>
    <dbReference type="NCBI Taxonomy" id="1265"/>
    <lineage>
        <taxon>Bacteria</taxon>
        <taxon>Bacillati</taxon>
        <taxon>Bacillota</taxon>
        <taxon>Clostridia</taxon>
        <taxon>Eubacteriales</taxon>
        <taxon>Oscillospiraceae</taxon>
        <taxon>Ruminococcus</taxon>
    </lineage>
</organism>
<keyword evidence="5 8" id="KW-0812">Transmembrane</keyword>
<feature type="transmembrane region" description="Helical" evidence="8">
    <location>
        <begin position="368"/>
        <end position="389"/>
    </location>
</feature>
<evidence type="ECO:0000256" key="2">
    <source>
        <dbReference type="ARBA" id="ARBA00022475"/>
    </source>
</evidence>
<dbReference type="RefSeq" id="WP_072299622.1">
    <property type="nucleotide sequence ID" value="NZ_FPIP01000002.1"/>
</dbReference>
<feature type="transmembrane region" description="Helical" evidence="8">
    <location>
        <begin position="433"/>
        <end position="451"/>
    </location>
</feature>
<evidence type="ECO:0000256" key="8">
    <source>
        <dbReference type="SAM" id="Phobius"/>
    </source>
</evidence>
<evidence type="ECO:0008006" key="11">
    <source>
        <dbReference type="Google" id="ProtNLM"/>
    </source>
</evidence>
<comment type="subcellular location">
    <subcellularLocation>
        <location evidence="1">Cell membrane</location>
        <topology evidence="1">Multi-pass membrane protein</topology>
    </subcellularLocation>
</comment>
<dbReference type="InterPro" id="IPR050297">
    <property type="entry name" value="LipidA_mod_glycosyltrf_83"/>
</dbReference>
<proteinExistence type="predicted"/>
<dbReference type="PANTHER" id="PTHR33908:SF11">
    <property type="entry name" value="MEMBRANE PROTEIN"/>
    <property type="match status" value="1"/>
</dbReference>
<protein>
    <recommendedName>
        <fullName evidence="11">Dolichyl-phosphate-mannose-protein mannosyltransferase</fullName>
    </recommendedName>
</protein>
<dbReference type="PANTHER" id="PTHR33908">
    <property type="entry name" value="MANNOSYLTRANSFERASE YKCB-RELATED"/>
    <property type="match status" value="1"/>
</dbReference>
<feature type="transmembrane region" description="Helical" evidence="8">
    <location>
        <begin position="120"/>
        <end position="138"/>
    </location>
</feature>
<evidence type="ECO:0000256" key="5">
    <source>
        <dbReference type="ARBA" id="ARBA00022692"/>
    </source>
</evidence>
<dbReference type="GO" id="GO:0009103">
    <property type="term" value="P:lipopolysaccharide biosynthetic process"/>
    <property type="evidence" value="ECO:0007669"/>
    <property type="project" value="UniProtKB-ARBA"/>
</dbReference>
<evidence type="ECO:0000256" key="4">
    <source>
        <dbReference type="ARBA" id="ARBA00022679"/>
    </source>
</evidence>
<name>A0A1K1MJB7_RUMFL</name>
<reference evidence="10" key="1">
    <citation type="submission" date="2016-11" db="EMBL/GenBank/DDBJ databases">
        <authorList>
            <person name="Varghese N."/>
            <person name="Submissions S."/>
        </authorList>
    </citation>
    <scope>NUCLEOTIDE SEQUENCE [LARGE SCALE GENOMIC DNA]</scope>
    <source>
        <strain evidence="10">YL228</strain>
    </source>
</reference>
<keyword evidence="3" id="KW-0328">Glycosyltransferase</keyword>
<dbReference type="AlphaFoldDB" id="A0A1K1MJB7"/>
<sequence>MKKRICHCFFITFIVVLLTGNVFFWGMQKEGFHVDELFSYEQIGNTEYTKPEFDRPDEPCLNTWHSREYYEDYLTVSSDEAYDISAFYDSASRNKAHPPLYLTLFGMYVSAFFQNNFTKWSGITFNIVFFVLTLLVLYDLSYKLLKKRRLAIFSVFLYGASIGAVSTAVFIRVYMMLTFFTISFVDLHIHLCLKKADENSSISKRLLVYLGILITLVLGSLSQYYFVVMAFFVCLLYFIILLATKRKRLIVEYIIIIITGLAVYFAIWHNFFRDLFKESRGTEALSNLADSSDYSVQLMHYLQEFNKYFLGGNFFWILIIVSILAIKYYLKNINRFSFNNDNSFELEYNTLKNKAAQPKIKKYEKESLCVIFVLLSVILYLLTITKIAPVLKFDTFKDKRYIYNVFPLMVLITVFLIYKAISKFYDSLIVKRIIAVIMIMFTISGYLGYGVDYLYKGADEQMEYLDVFSDYRVLFVSNLKYLVSNLNVYFTHNKAVYQTNVYDLKKQNIPLKEFDDDKLIVYVSNDIEGSDSVIDIVCEELNVQKKTFLFETVGRHTANVYLLCLE</sequence>
<keyword evidence="2" id="KW-1003">Cell membrane</keyword>
<keyword evidence="6 8" id="KW-1133">Transmembrane helix</keyword>
<dbReference type="EMBL" id="FPIP01000002">
    <property type="protein sequence ID" value="SFW23268.1"/>
    <property type="molecule type" value="Genomic_DNA"/>
</dbReference>
<evidence type="ECO:0000313" key="10">
    <source>
        <dbReference type="Proteomes" id="UP000183461"/>
    </source>
</evidence>
<feature type="transmembrane region" description="Helical" evidence="8">
    <location>
        <begin position="202"/>
        <end position="218"/>
    </location>
</feature>
<evidence type="ECO:0000256" key="1">
    <source>
        <dbReference type="ARBA" id="ARBA00004651"/>
    </source>
</evidence>
<keyword evidence="7 8" id="KW-0472">Membrane</keyword>
<accession>A0A1K1MJB7</accession>
<keyword evidence="4" id="KW-0808">Transferase</keyword>
<feature type="transmembrane region" description="Helical" evidence="8">
    <location>
        <begin position="150"/>
        <end position="171"/>
    </location>
</feature>
<dbReference type="GO" id="GO:0016763">
    <property type="term" value="F:pentosyltransferase activity"/>
    <property type="evidence" value="ECO:0007669"/>
    <property type="project" value="TreeGrafter"/>
</dbReference>
<feature type="transmembrane region" description="Helical" evidence="8">
    <location>
        <begin position="177"/>
        <end position="193"/>
    </location>
</feature>
<evidence type="ECO:0000313" key="9">
    <source>
        <dbReference type="EMBL" id="SFW23268.1"/>
    </source>
</evidence>
<feature type="transmembrane region" description="Helical" evidence="8">
    <location>
        <begin position="250"/>
        <end position="271"/>
    </location>
</feature>